<dbReference type="WBParaSite" id="TASK_0000609301-mRNA-1">
    <property type="protein sequence ID" value="TASK_0000609301-mRNA-1"/>
    <property type="gene ID" value="TASK_0000609301"/>
</dbReference>
<reference evidence="1" key="1">
    <citation type="submission" date="2017-02" db="UniProtKB">
        <authorList>
            <consortium name="WormBaseParasite"/>
        </authorList>
    </citation>
    <scope>IDENTIFICATION</scope>
</reference>
<sequence>LIRQAREDERDFIGWQRSRRTRIDGLARGIRGEISLRGTKRHSLPLRHYQQRVFRTLHNRKHKASSKVERRKMGGYAIMNDDDSSHAHKYVWMMIFTGYHRVQKRIKKRG</sequence>
<evidence type="ECO:0000313" key="1">
    <source>
        <dbReference type="WBParaSite" id="TASK_0000609301-mRNA-1"/>
    </source>
</evidence>
<dbReference type="AlphaFoldDB" id="A0A0R3W762"/>
<proteinExistence type="predicted"/>
<organism evidence="1">
    <name type="scientific">Taenia asiatica</name>
    <name type="common">Asian tapeworm</name>
    <dbReference type="NCBI Taxonomy" id="60517"/>
    <lineage>
        <taxon>Eukaryota</taxon>
        <taxon>Metazoa</taxon>
        <taxon>Spiralia</taxon>
        <taxon>Lophotrochozoa</taxon>
        <taxon>Platyhelminthes</taxon>
        <taxon>Cestoda</taxon>
        <taxon>Eucestoda</taxon>
        <taxon>Cyclophyllidea</taxon>
        <taxon>Taeniidae</taxon>
        <taxon>Taenia</taxon>
    </lineage>
</organism>
<accession>A0A0R3W762</accession>
<protein>
    <submittedName>
        <fullName evidence="1">Transposase</fullName>
    </submittedName>
</protein>
<name>A0A0R3W762_TAEAS</name>